<name>A0AAU9NVY8_9ASTR</name>
<sequence>MEFRKCSIEGISYGGDVNAIVRVASHIMNINIENYRFNLDGEDFEPRDSIEMHEICPDQDNEVKNSIFDDAKTMRNLGSESWLYVIQVYQSKMEKKQEAINSNMKQNLPKK</sequence>
<protein>
    <submittedName>
        <fullName evidence="1">Uncharacterized protein</fullName>
    </submittedName>
</protein>
<gene>
    <name evidence="1" type="ORF">LVIROSA_LOCUS28215</name>
</gene>
<evidence type="ECO:0000313" key="2">
    <source>
        <dbReference type="Proteomes" id="UP001157418"/>
    </source>
</evidence>
<proteinExistence type="predicted"/>
<accession>A0AAU9NVY8</accession>
<reference evidence="1 2" key="1">
    <citation type="submission" date="2022-01" db="EMBL/GenBank/DDBJ databases">
        <authorList>
            <person name="Xiong W."/>
            <person name="Schranz E."/>
        </authorList>
    </citation>
    <scope>NUCLEOTIDE SEQUENCE [LARGE SCALE GENOMIC DNA]</scope>
</reference>
<comment type="caution">
    <text evidence="1">The sequence shown here is derived from an EMBL/GenBank/DDBJ whole genome shotgun (WGS) entry which is preliminary data.</text>
</comment>
<dbReference type="AlphaFoldDB" id="A0AAU9NVY8"/>
<dbReference type="EMBL" id="CAKMRJ010005412">
    <property type="protein sequence ID" value="CAH1442208.1"/>
    <property type="molecule type" value="Genomic_DNA"/>
</dbReference>
<organism evidence="1 2">
    <name type="scientific">Lactuca virosa</name>
    <dbReference type="NCBI Taxonomy" id="75947"/>
    <lineage>
        <taxon>Eukaryota</taxon>
        <taxon>Viridiplantae</taxon>
        <taxon>Streptophyta</taxon>
        <taxon>Embryophyta</taxon>
        <taxon>Tracheophyta</taxon>
        <taxon>Spermatophyta</taxon>
        <taxon>Magnoliopsida</taxon>
        <taxon>eudicotyledons</taxon>
        <taxon>Gunneridae</taxon>
        <taxon>Pentapetalae</taxon>
        <taxon>asterids</taxon>
        <taxon>campanulids</taxon>
        <taxon>Asterales</taxon>
        <taxon>Asteraceae</taxon>
        <taxon>Cichorioideae</taxon>
        <taxon>Cichorieae</taxon>
        <taxon>Lactucinae</taxon>
        <taxon>Lactuca</taxon>
    </lineage>
</organism>
<dbReference type="Proteomes" id="UP001157418">
    <property type="component" value="Unassembled WGS sequence"/>
</dbReference>
<evidence type="ECO:0000313" key="1">
    <source>
        <dbReference type="EMBL" id="CAH1442208.1"/>
    </source>
</evidence>
<keyword evidence="2" id="KW-1185">Reference proteome</keyword>